<dbReference type="InterPro" id="IPR044198">
    <property type="entry name" value="DEK"/>
</dbReference>
<feature type="region of interest" description="Disordered" evidence="1">
    <location>
        <begin position="1"/>
        <end position="96"/>
    </location>
</feature>
<dbReference type="AlphaFoldDB" id="A0A0Q3I6E5"/>
<evidence type="ECO:0000313" key="3">
    <source>
        <dbReference type="EMBL" id="KQJ81632.1"/>
    </source>
</evidence>
<dbReference type="EMBL" id="CM000884">
    <property type="protein sequence ID" value="KQJ81632.1"/>
    <property type="molecule type" value="Genomic_DNA"/>
</dbReference>
<reference evidence="3 4" key="1">
    <citation type="journal article" date="2010" name="Nature">
        <title>Genome sequencing and analysis of the model grass Brachypodium distachyon.</title>
        <authorList>
            <consortium name="International Brachypodium Initiative"/>
        </authorList>
    </citation>
    <scope>NUCLEOTIDE SEQUENCE [LARGE SCALE GENOMIC DNA]</scope>
    <source>
        <strain evidence="3 4">Bd21</strain>
    </source>
</reference>
<proteinExistence type="predicted"/>
<feature type="domain" description="Myb-like" evidence="2">
    <location>
        <begin position="475"/>
        <end position="520"/>
    </location>
</feature>
<feature type="compositionally biased region" description="Basic and acidic residues" evidence="1">
    <location>
        <begin position="68"/>
        <end position="79"/>
    </location>
</feature>
<dbReference type="SUPFAM" id="SSF46689">
    <property type="entry name" value="Homeodomain-like"/>
    <property type="match status" value="1"/>
</dbReference>
<dbReference type="CDD" id="cd00167">
    <property type="entry name" value="SANT"/>
    <property type="match status" value="1"/>
</dbReference>
<dbReference type="STRING" id="15368.A0A0Q3I6E5"/>
<dbReference type="GO" id="GO:0006325">
    <property type="term" value="P:chromatin organization"/>
    <property type="evidence" value="ECO:0007669"/>
    <property type="project" value="InterPro"/>
</dbReference>
<dbReference type="GeneID" id="100829258"/>
<feature type="region of interest" description="Disordered" evidence="1">
    <location>
        <begin position="633"/>
        <end position="704"/>
    </location>
</feature>
<gene>
    <name evidence="4" type="primary">LOC100829258</name>
    <name evidence="3" type="ORF">BRADI_5g01910v3</name>
</gene>
<protein>
    <recommendedName>
        <fullName evidence="2">Myb-like domain-containing protein</fullName>
    </recommendedName>
</protein>
<dbReference type="KEGG" id="bdi:100829258"/>
<dbReference type="OrthoDB" id="552191at2759"/>
<reference evidence="4" key="3">
    <citation type="submission" date="2018-08" db="UniProtKB">
        <authorList>
            <consortium name="EnsemblPlants"/>
        </authorList>
    </citation>
    <scope>IDENTIFICATION</scope>
    <source>
        <strain evidence="4">cv. Bd21</strain>
    </source>
</reference>
<dbReference type="Gramene" id="KQJ81632">
    <property type="protein sequence ID" value="KQJ81632"/>
    <property type="gene ID" value="BRADI_5g01910v3"/>
</dbReference>
<feature type="compositionally biased region" description="Basic residues" evidence="1">
    <location>
        <begin position="390"/>
        <end position="405"/>
    </location>
</feature>
<feature type="region of interest" description="Disordered" evidence="1">
    <location>
        <begin position="212"/>
        <end position="238"/>
    </location>
</feature>
<feature type="region of interest" description="Disordered" evidence="1">
    <location>
        <begin position="341"/>
        <end position="442"/>
    </location>
</feature>
<evidence type="ECO:0000313" key="5">
    <source>
        <dbReference type="Proteomes" id="UP000008810"/>
    </source>
</evidence>
<name>A0A0Q3I6E5_BRADI</name>
<dbReference type="PROSITE" id="PS50090">
    <property type="entry name" value="MYB_LIKE"/>
    <property type="match status" value="1"/>
</dbReference>
<organism evidence="3">
    <name type="scientific">Brachypodium distachyon</name>
    <name type="common">Purple false brome</name>
    <name type="synonym">Trachynia distachya</name>
    <dbReference type="NCBI Taxonomy" id="15368"/>
    <lineage>
        <taxon>Eukaryota</taxon>
        <taxon>Viridiplantae</taxon>
        <taxon>Streptophyta</taxon>
        <taxon>Embryophyta</taxon>
        <taxon>Tracheophyta</taxon>
        <taxon>Spermatophyta</taxon>
        <taxon>Magnoliopsida</taxon>
        <taxon>Liliopsida</taxon>
        <taxon>Poales</taxon>
        <taxon>Poaceae</taxon>
        <taxon>BOP clade</taxon>
        <taxon>Pooideae</taxon>
        <taxon>Stipodae</taxon>
        <taxon>Brachypodieae</taxon>
        <taxon>Brachypodium</taxon>
    </lineage>
</organism>
<evidence type="ECO:0000259" key="2">
    <source>
        <dbReference type="PROSITE" id="PS50090"/>
    </source>
</evidence>
<evidence type="ECO:0000256" key="1">
    <source>
        <dbReference type="SAM" id="MobiDB-lite"/>
    </source>
</evidence>
<keyword evidence="5" id="KW-1185">Reference proteome</keyword>
<accession>A0A0Q3I6E5</accession>
<dbReference type="GO" id="GO:0003677">
    <property type="term" value="F:DNA binding"/>
    <property type="evidence" value="ECO:0007669"/>
    <property type="project" value="InterPro"/>
</dbReference>
<dbReference type="RefSeq" id="XP_003580975.1">
    <property type="nucleotide sequence ID" value="XM_003580927.4"/>
</dbReference>
<feature type="compositionally biased region" description="Basic and acidic residues" evidence="1">
    <location>
        <begin position="25"/>
        <end position="43"/>
    </location>
</feature>
<feature type="compositionally biased region" description="Low complexity" evidence="1">
    <location>
        <begin position="221"/>
        <end position="230"/>
    </location>
</feature>
<dbReference type="ExpressionAtlas" id="A0A0Q3I6E5">
    <property type="expression patterns" value="baseline"/>
</dbReference>
<dbReference type="PANTHER" id="PTHR13468:SF1">
    <property type="entry name" value="PROTEIN DEK"/>
    <property type="match status" value="1"/>
</dbReference>
<dbReference type="InterPro" id="IPR009057">
    <property type="entry name" value="Homeodomain-like_sf"/>
</dbReference>
<reference evidence="3" key="2">
    <citation type="submission" date="2017-06" db="EMBL/GenBank/DDBJ databases">
        <title>WGS assembly of Brachypodium distachyon.</title>
        <authorList>
            <consortium name="The International Brachypodium Initiative"/>
            <person name="Lucas S."/>
            <person name="Harmon-Smith M."/>
            <person name="Lail K."/>
            <person name="Tice H."/>
            <person name="Grimwood J."/>
            <person name="Bruce D."/>
            <person name="Barry K."/>
            <person name="Shu S."/>
            <person name="Lindquist E."/>
            <person name="Wang M."/>
            <person name="Pitluck S."/>
            <person name="Vogel J.P."/>
            <person name="Garvin D.F."/>
            <person name="Mockler T.C."/>
            <person name="Schmutz J."/>
            <person name="Rokhsar D."/>
            <person name="Bevan M.W."/>
        </authorList>
    </citation>
    <scope>NUCLEOTIDE SEQUENCE</scope>
    <source>
        <strain evidence="3">Bd21</strain>
    </source>
</reference>
<dbReference type="InterPro" id="IPR001005">
    <property type="entry name" value="SANT/Myb"/>
</dbReference>
<feature type="compositionally biased region" description="Basic residues" evidence="1">
    <location>
        <begin position="634"/>
        <end position="644"/>
    </location>
</feature>
<dbReference type="Gene3D" id="1.10.10.60">
    <property type="entry name" value="Homeodomain-like"/>
    <property type="match status" value="1"/>
</dbReference>
<dbReference type="PANTHER" id="PTHR13468">
    <property type="entry name" value="DEK PROTEIN"/>
    <property type="match status" value="1"/>
</dbReference>
<dbReference type="Proteomes" id="UP000008810">
    <property type="component" value="Chromosome 5"/>
</dbReference>
<evidence type="ECO:0000313" key="4">
    <source>
        <dbReference type="EnsemblPlants" id="KQJ81632"/>
    </source>
</evidence>
<sequence>MVSVAKPPFLAPEDPPAAEAMDAEPVDKPGAKAEEERDEEPQPQKKRSRRRRAPGEKAAPATPASGRPSRERKTVERYTELPPSIKPAEILQGPGTKLKDIPNVSFKLSKRKADENLQSLHTIMFGTKSNVYYLKRNITQFSGFVWTDNQDKQRIMIKEKLDKINKEKLLDFCEILDVHVKATTKKEEVCMKLLEFLESPCITKDVLSDVKKGRRNRRMSEGSGEATAEGASEEKVPLRRSPRFAGRELEHPIVLDEASKEHKVRGKQPAITPLRRSARFHRGDKSPSKLLMEKGSYLKQLPFTPNARDIAHNRKTQTIVNKDNRLENPTRSSQRIAALKASARMKTHKEPRTLLQEPQGVPPRRKTADASCSMSEMQELKPSYFEELTRKRKRGTAKKPTSRKPSRQEPKSDCETIAPIAEPRNIVHKKSENDPSSIMQPKISDDTLMNTKECNEELSGIKRRSEQRLCASDHWTEEQDLTLRQAYFAARPSPHFWKKVSKMVPGKSAEECFNRVHADLSTPTPIAPRPRTSKVQFSPLGHFTLSDTKFPNLLEPLVGRQRTARQKSLAAQKTVRHLLKKHSLIDQAQEVDHFSVFETSPSALQLNIPLEDCPGTPDNYLNSCSLHKDSMSYKARKRPLSRLKTKQDEPSPAVLKPVKNAALHEKYIDQLSRREGTKKPRKKAAGKKATGPERPVSEQQAGGGLKAVKDALISEATDFISKFKKSQANSLAHVLENTEDDEDTCSSS</sequence>
<dbReference type="EnsemblPlants" id="KQJ81632">
    <property type="protein sequence ID" value="KQJ81632"/>
    <property type="gene ID" value="BRADI_5g01910v3"/>
</dbReference>
<feature type="compositionally biased region" description="Basic and acidic residues" evidence="1">
    <location>
        <begin position="662"/>
        <end position="678"/>
    </location>
</feature>